<proteinExistence type="predicted"/>
<accession>A0ABS2QHD0</accession>
<dbReference type="EMBL" id="JAFBFI010000007">
    <property type="protein sequence ID" value="MBM7692533.1"/>
    <property type="molecule type" value="Genomic_DNA"/>
</dbReference>
<protein>
    <submittedName>
        <fullName evidence="1">Membrane protein</fullName>
    </submittedName>
</protein>
<gene>
    <name evidence="1" type="ORF">JOC77_001963</name>
</gene>
<reference evidence="1 2" key="1">
    <citation type="submission" date="2021-01" db="EMBL/GenBank/DDBJ databases">
        <title>Genomic Encyclopedia of Type Strains, Phase IV (KMG-IV): sequencing the most valuable type-strain genomes for metagenomic binning, comparative biology and taxonomic classification.</title>
        <authorList>
            <person name="Goeker M."/>
        </authorList>
    </citation>
    <scope>NUCLEOTIDE SEQUENCE [LARGE SCALE GENOMIC DNA]</scope>
    <source>
        <strain evidence="1 2">DSM 105482</strain>
    </source>
</reference>
<evidence type="ECO:0000313" key="2">
    <source>
        <dbReference type="Proteomes" id="UP000823486"/>
    </source>
</evidence>
<evidence type="ECO:0000313" key="1">
    <source>
        <dbReference type="EMBL" id="MBM7692533.1"/>
    </source>
</evidence>
<dbReference type="Proteomes" id="UP000823486">
    <property type="component" value="Unassembled WGS sequence"/>
</dbReference>
<comment type="caution">
    <text evidence="1">The sequence shown here is derived from an EMBL/GenBank/DDBJ whole genome shotgun (WGS) entry which is preliminary data.</text>
</comment>
<name>A0ABS2QHD0_9BACI</name>
<sequence>MKSIGFITSENLETFYQPLNGHVAVYIPQTFQVAGFTFLVPKEDVEVVDIKPEDAMKFVLSGGMTSKK</sequence>
<organism evidence="1 2">
    <name type="scientific">Peribacillus deserti</name>
    <dbReference type="NCBI Taxonomy" id="673318"/>
    <lineage>
        <taxon>Bacteria</taxon>
        <taxon>Bacillati</taxon>
        <taxon>Bacillota</taxon>
        <taxon>Bacilli</taxon>
        <taxon>Bacillales</taxon>
        <taxon>Bacillaceae</taxon>
        <taxon>Peribacillus</taxon>
    </lineage>
</organism>
<keyword evidence="2" id="KW-1185">Reference proteome</keyword>